<dbReference type="Proteomes" id="UP000015101">
    <property type="component" value="Unassembled WGS sequence"/>
</dbReference>
<dbReference type="InterPro" id="IPR043358">
    <property type="entry name" value="GNL1-like"/>
</dbReference>
<comment type="function">
    <text evidence="4">Possible regulatory or functional link with the histocompatibility cluster.</text>
</comment>
<dbReference type="InParanoid" id="T1FMR5"/>
<keyword evidence="10" id="KW-1185">Reference proteome</keyword>
<dbReference type="eggNOG" id="KOG1424">
    <property type="taxonomic scope" value="Eukaryota"/>
</dbReference>
<feature type="compositionally biased region" description="Polar residues" evidence="6">
    <location>
        <begin position="47"/>
        <end position="68"/>
    </location>
</feature>
<dbReference type="EMBL" id="AMQM01003257">
    <property type="status" value="NOT_ANNOTATED_CDS"/>
    <property type="molecule type" value="Genomic_DNA"/>
</dbReference>
<feature type="domain" description="CP-type G" evidence="7">
    <location>
        <begin position="173"/>
        <end position="421"/>
    </location>
</feature>
<dbReference type="GO" id="GO:0005525">
    <property type="term" value="F:GTP binding"/>
    <property type="evidence" value="ECO:0007669"/>
    <property type="project" value="UniProtKB-KW"/>
</dbReference>
<feature type="compositionally biased region" description="Basic and acidic residues" evidence="6">
    <location>
        <begin position="548"/>
        <end position="565"/>
    </location>
</feature>
<feature type="region of interest" description="Disordered" evidence="6">
    <location>
        <begin position="315"/>
        <end position="343"/>
    </location>
</feature>
<dbReference type="KEGG" id="hro:HELRODRAFT_185395"/>
<dbReference type="EnsemblMetazoa" id="HelroT185395">
    <property type="protein sequence ID" value="HelroP185395"/>
    <property type="gene ID" value="HelroG185395"/>
</dbReference>
<evidence type="ECO:0000313" key="9">
    <source>
        <dbReference type="EnsemblMetazoa" id="HelroP185395"/>
    </source>
</evidence>
<dbReference type="PROSITE" id="PS51721">
    <property type="entry name" value="G_CP"/>
    <property type="match status" value="1"/>
</dbReference>
<dbReference type="GeneID" id="20210114"/>
<dbReference type="InterPro" id="IPR030378">
    <property type="entry name" value="G_CP_dom"/>
</dbReference>
<feature type="region of interest" description="Disordered" evidence="6">
    <location>
        <begin position="548"/>
        <end position="596"/>
    </location>
</feature>
<dbReference type="GO" id="GO:0003924">
    <property type="term" value="F:GTPase activity"/>
    <property type="evidence" value="ECO:0000318"/>
    <property type="project" value="GO_Central"/>
</dbReference>
<feature type="compositionally biased region" description="Acidic residues" evidence="6">
    <location>
        <begin position="317"/>
        <end position="334"/>
    </location>
</feature>
<dbReference type="PANTHER" id="PTHR45709">
    <property type="entry name" value="LARGE SUBUNIT GTPASE 1 HOMOLOG-RELATED"/>
    <property type="match status" value="1"/>
</dbReference>
<evidence type="ECO:0000259" key="7">
    <source>
        <dbReference type="PROSITE" id="PS51721"/>
    </source>
</evidence>
<feature type="region of interest" description="Disordered" evidence="6">
    <location>
        <begin position="1"/>
        <end position="73"/>
    </location>
</feature>
<dbReference type="CDD" id="cd01857">
    <property type="entry name" value="HSR1_MMR1"/>
    <property type="match status" value="1"/>
</dbReference>
<evidence type="ECO:0000256" key="5">
    <source>
        <dbReference type="ARBA" id="ARBA00039902"/>
    </source>
</evidence>
<evidence type="ECO:0000313" key="10">
    <source>
        <dbReference type="Proteomes" id="UP000015101"/>
    </source>
</evidence>
<proteinExistence type="predicted"/>
<dbReference type="STRING" id="6412.T1FMR5"/>
<name>T1FMR5_HELRO</name>
<keyword evidence="3" id="KW-0342">GTP-binding</keyword>
<dbReference type="Gene3D" id="3.40.50.300">
    <property type="entry name" value="P-loop containing nucleotide triphosphate hydrolases"/>
    <property type="match status" value="1"/>
</dbReference>
<accession>T1FMR5</accession>
<dbReference type="FunCoup" id="T1FMR5">
    <property type="interactions" value="634"/>
</dbReference>
<sequence>MAPPGHRKVAFSAKQKKEQLKERRDRKKNELRDEFGIVDHRAKKKQQSPNRGSTKPGQELNEPSNFSKGASKMRNPNRYRLLLKVDTNEDVERGKALSRVPILPLSEEALEINLDEIYSSDLDMPKRPVWTYSLSRETLETNEEKYFKNYLDDMFGKHANDELSYVELNLETWRQLWRVLEMSDVVLLITDIRHPAIHFPPALYKHIRELSKHVVLVLNKIDLAPPSLVAAWKYYFLNKFPDLHVVCFTSLPKDEEDRKFLNSTFEQMTVQKKRMRRNYTAVGPKQLLQVCEQIVCGKVDLSSWKEKIEFDAMPNEFTDESDDENTDEEDDNEGNVDGTQKELDYGKDEYDQHKRYQFCQNDILTIGCCGYPNVGKSSVINGLVGRKVVSVSRTPGHTKYFQTIFLTKQVKLCDSPGLVFPSFVCKPMQVLAGIYPISQLREPYTTVRYLAERLPLPQILKLKHPDAKSNEQEAPRWSAYQLCDAWAEMRGFVTARAARSDVYRAANHLLRTACEGRICLCMRPMNYSKNKEEWTNHPETHEILKLQEMHKGVTGIKDETDTSKTEEDEDDEESSSDYDAKNYCESYNPYSLLAED</sequence>
<reference evidence="10" key="1">
    <citation type="submission" date="2012-12" db="EMBL/GenBank/DDBJ databases">
        <authorList>
            <person name="Hellsten U."/>
            <person name="Grimwood J."/>
            <person name="Chapman J.A."/>
            <person name="Shapiro H."/>
            <person name="Aerts A."/>
            <person name="Otillar R.P."/>
            <person name="Terry A.Y."/>
            <person name="Boore J.L."/>
            <person name="Simakov O."/>
            <person name="Marletaz F."/>
            <person name="Cho S.-J."/>
            <person name="Edsinger-Gonzales E."/>
            <person name="Havlak P."/>
            <person name="Kuo D.-H."/>
            <person name="Larsson T."/>
            <person name="Lv J."/>
            <person name="Arendt D."/>
            <person name="Savage R."/>
            <person name="Osoegawa K."/>
            <person name="de Jong P."/>
            <person name="Lindberg D.R."/>
            <person name="Seaver E.C."/>
            <person name="Weisblat D.A."/>
            <person name="Putnam N.H."/>
            <person name="Grigoriev I.V."/>
            <person name="Rokhsar D.S."/>
        </authorList>
    </citation>
    <scope>NUCLEOTIDE SEQUENCE</scope>
</reference>
<keyword evidence="2" id="KW-0547">Nucleotide-binding</keyword>
<dbReference type="InterPro" id="IPR006073">
    <property type="entry name" value="GTP-bd"/>
</dbReference>
<evidence type="ECO:0000256" key="1">
    <source>
        <dbReference type="ARBA" id="ARBA00022553"/>
    </source>
</evidence>
<dbReference type="RefSeq" id="XP_009013380.1">
    <property type="nucleotide sequence ID" value="XM_009015132.1"/>
</dbReference>
<keyword evidence="1" id="KW-0597">Phosphoprotein</keyword>
<evidence type="ECO:0000256" key="4">
    <source>
        <dbReference type="ARBA" id="ARBA00037770"/>
    </source>
</evidence>
<evidence type="ECO:0000256" key="3">
    <source>
        <dbReference type="ARBA" id="ARBA00023134"/>
    </source>
</evidence>
<dbReference type="AlphaFoldDB" id="T1FMR5"/>
<evidence type="ECO:0000256" key="2">
    <source>
        <dbReference type="ARBA" id="ARBA00022741"/>
    </source>
</evidence>
<dbReference type="OrthoDB" id="391988at2759"/>
<dbReference type="SUPFAM" id="SSF52540">
    <property type="entry name" value="P-loop containing nucleoside triphosphate hydrolases"/>
    <property type="match status" value="1"/>
</dbReference>
<reference evidence="8 10" key="2">
    <citation type="journal article" date="2013" name="Nature">
        <title>Insights into bilaterian evolution from three spiralian genomes.</title>
        <authorList>
            <person name="Simakov O."/>
            <person name="Marletaz F."/>
            <person name="Cho S.J."/>
            <person name="Edsinger-Gonzales E."/>
            <person name="Havlak P."/>
            <person name="Hellsten U."/>
            <person name="Kuo D.H."/>
            <person name="Larsson T."/>
            <person name="Lv J."/>
            <person name="Arendt D."/>
            <person name="Savage R."/>
            <person name="Osoegawa K."/>
            <person name="de Jong P."/>
            <person name="Grimwood J."/>
            <person name="Chapman J.A."/>
            <person name="Shapiro H."/>
            <person name="Aerts A."/>
            <person name="Otillar R.P."/>
            <person name="Terry A.Y."/>
            <person name="Boore J.L."/>
            <person name="Grigoriev I.V."/>
            <person name="Lindberg D.R."/>
            <person name="Seaver E.C."/>
            <person name="Weisblat D.A."/>
            <person name="Putnam N.H."/>
            <person name="Rokhsar D.S."/>
        </authorList>
    </citation>
    <scope>NUCLEOTIDE SEQUENCE</scope>
</reference>
<organism evidence="9 10">
    <name type="scientific">Helobdella robusta</name>
    <name type="common">Californian leech</name>
    <dbReference type="NCBI Taxonomy" id="6412"/>
    <lineage>
        <taxon>Eukaryota</taxon>
        <taxon>Metazoa</taxon>
        <taxon>Spiralia</taxon>
        <taxon>Lophotrochozoa</taxon>
        <taxon>Annelida</taxon>
        <taxon>Clitellata</taxon>
        <taxon>Hirudinea</taxon>
        <taxon>Rhynchobdellida</taxon>
        <taxon>Glossiphoniidae</taxon>
        <taxon>Helobdella</taxon>
    </lineage>
</organism>
<evidence type="ECO:0000256" key="6">
    <source>
        <dbReference type="SAM" id="MobiDB-lite"/>
    </source>
</evidence>
<gene>
    <name evidence="9" type="primary">20210114</name>
    <name evidence="8" type="ORF">HELRODRAFT_185395</name>
</gene>
<feature type="compositionally biased region" description="Acidic residues" evidence="6">
    <location>
        <begin position="566"/>
        <end position="576"/>
    </location>
</feature>
<feature type="compositionally biased region" description="Basic and acidic residues" evidence="6">
    <location>
        <begin position="15"/>
        <end position="40"/>
    </location>
</feature>
<dbReference type="EMBL" id="KB096080">
    <property type="protein sequence ID" value="ESO08450.1"/>
    <property type="molecule type" value="Genomic_DNA"/>
</dbReference>
<dbReference type="PANTHER" id="PTHR45709:SF3">
    <property type="entry name" value="GUANINE NUCLEOTIDE-BINDING PROTEIN-LIKE 1"/>
    <property type="match status" value="1"/>
</dbReference>
<evidence type="ECO:0000313" key="8">
    <source>
        <dbReference type="EMBL" id="ESO08450.1"/>
    </source>
</evidence>
<dbReference type="OMA" id="CDFPVRP"/>
<protein>
    <recommendedName>
        <fullName evidence="5">Guanine nucleotide-binding protein-like 1</fullName>
    </recommendedName>
</protein>
<dbReference type="Pfam" id="PF01926">
    <property type="entry name" value="MMR_HSR1"/>
    <property type="match status" value="1"/>
</dbReference>
<reference evidence="9" key="3">
    <citation type="submission" date="2015-06" db="UniProtKB">
        <authorList>
            <consortium name="EnsemblMetazoa"/>
        </authorList>
    </citation>
    <scope>IDENTIFICATION</scope>
</reference>
<dbReference type="EMBL" id="AMQM01003258">
    <property type="status" value="NOT_ANNOTATED_CDS"/>
    <property type="molecule type" value="Genomic_DNA"/>
</dbReference>
<dbReference type="CTD" id="20210114"/>
<dbReference type="InterPro" id="IPR027417">
    <property type="entry name" value="P-loop_NTPase"/>
</dbReference>
<dbReference type="HOGENOM" id="CLU_013649_1_1_1"/>